<dbReference type="PROSITE" id="PS50144">
    <property type="entry name" value="MATH"/>
    <property type="match status" value="2"/>
</dbReference>
<comment type="caution">
    <text evidence="2">The sequence shown here is derived from an EMBL/GenBank/DDBJ whole genome shotgun (WGS) entry which is preliminary data.</text>
</comment>
<dbReference type="InterPro" id="IPR008974">
    <property type="entry name" value="TRAF-like"/>
</dbReference>
<dbReference type="Gene3D" id="2.60.210.10">
    <property type="entry name" value="Apoptosis, Tumor Necrosis Factor Receptor Associated Protein 2, Chain A"/>
    <property type="match status" value="2"/>
</dbReference>
<organism evidence="2 3">
    <name type="scientific">Eucalyptus globulus</name>
    <name type="common">Tasmanian blue gum</name>
    <dbReference type="NCBI Taxonomy" id="34317"/>
    <lineage>
        <taxon>Eukaryota</taxon>
        <taxon>Viridiplantae</taxon>
        <taxon>Streptophyta</taxon>
        <taxon>Embryophyta</taxon>
        <taxon>Tracheophyta</taxon>
        <taxon>Spermatophyta</taxon>
        <taxon>Magnoliopsida</taxon>
        <taxon>eudicotyledons</taxon>
        <taxon>Gunneridae</taxon>
        <taxon>Pentapetalae</taxon>
        <taxon>rosids</taxon>
        <taxon>malvids</taxon>
        <taxon>Myrtales</taxon>
        <taxon>Myrtaceae</taxon>
        <taxon>Myrtoideae</taxon>
        <taxon>Eucalypteae</taxon>
        <taxon>Eucalyptus</taxon>
    </lineage>
</organism>
<dbReference type="PANTHER" id="PTHR46162">
    <property type="entry name" value="TRAF-LIKE FAMILY PROTEIN"/>
    <property type="match status" value="1"/>
</dbReference>
<feature type="domain" description="MATH" evidence="1">
    <location>
        <begin position="172"/>
        <end position="293"/>
    </location>
</feature>
<accession>A0ABD3KGG7</accession>
<evidence type="ECO:0000313" key="2">
    <source>
        <dbReference type="EMBL" id="KAL3737414.1"/>
    </source>
</evidence>
<reference evidence="2 3" key="1">
    <citation type="submission" date="2024-11" db="EMBL/GenBank/DDBJ databases">
        <title>Chromosome-level genome assembly of Eucalyptus globulus Labill. provides insights into its genome evolution.</title>
        <authorList>
            <person name="Li X."/>
        </authorList>
    </citation>
    <scope>NUCLEOTIDE SEQUENCE [LARGE SCALE GENOMIC DNA]</scope>
    <source>
        <strain evidence="2">CL2024</strain>
        <tissue evidence="2">Fresh tender leaves</tissue>
    </source>
</reference>
<protein>
    <recommendedName>
        <fullName evidence="1">MATH domain-containing protein</fullName>
    </recommendedName>
</protein>
<dbReference type="EMBL" id="JBJKBG010000006">
    <property type="protein sequence ID" value="KAL3737414.1"/>
    <property type="molecule type" value="Genomic_DNA"/>
</dbReference>
<dbReference type="CDD" id="cd00121">
    <property type="entry name" value="MATH"/>
    <property type="match status" value="2"/>
</dbReference>
<sequence>MSSANNNEPERDTLSSRLCPPAHYEAKINPVKELLNLPVLKFGPFEVGGYNWRLRLEPQGVYMSLYLVIDEPCKIGCNEEVLVDYKFFVYDYKRHKYDIFKEKGKELRAFTREKTQWGFSKFLSSDGFKDPQRGYLDHDSCRIGAELLVSKPIRTMATLTIKNPLSVDNTQKIERNPTIQRFCTSKSSPQYSEAFSHEDRKWKLKVCRQQEKGKDKEWLSVYLEAQYISPGKLLFVSAILSVLNTGHKKNEAHRVEGWLRAGEYTCGEPKFLLWSNLNKGFIQGNELKFAVKILTAVNVTRTDDLVWR</sequence>
<name>A0ABD3KGG7_EUCGL</name>
<gene>
    <name evidence="2" type="ORF">ACJRO7_026214</name>
</gene>
<dbReference type="Pfam" id="PF22486">
    <property type="entry name" value="MATH_2"/>
    <property type="match status" value="2"/>
</dbReference>
<dbReference type="InterPro" id="IPR002083">
    <property type="entry name" value="MATH/TRAF_dom"/>
</dbReference>
<dbReference type="Proteomes" id="UP001634007">
    <property type="component" value="Unassembled WGS sequence"/>
</dbReference>
<dbReference type="AlphaFoldDB" id="A0ABD3KGG7"/>
<proteinExistence type="predicted"/>
<dbReference type="SUPFAM" id="SSF49599">
    <property type="entry name" value="TRAF domain-like"/>
    <property type="match status" value="2"/>
</dbReference>
<evidence type="ECO:0000259" key="1">
    <source>
        <dbReference type="PROSITE" id="PS50144"/>
    </source>
</evidence>
<keyword evidence="3" id="KW-1185">Reference proteome</keyword>
<dbReference type="PANTHER" id="PTHR46162:SF40">
    <property type="entry name" value="TRAF-LIKE FAMILY PROTEIN"/>
    <property type="match status" value="1"/>
</dbReference>
<feature type="domain" description="MATH" evidence="1">
    <location>
        <begin position="21"/>
        <end position="147"/>
    </location>
</feature>
<evidence type="ECO:0000313" key="3">
    <source>
        <dbReference type="Proteomes" id="UP001634007"/>
    </source>
</evidence>